<feature type="compositionally biased region" description="Basic and acidic residues" evidence="1">
    <location>
        <begin position="96"/>
        <end position="106"/>
    </location>
</feature>
<evidence type="ECO:0000256" key="2">
    <source>
        <dbReference type="SAM" id="Phobius"/>
    </source>
</evidence>
<sequence>MTDPTPPEDSEPTSFAENAKNWYQKHKTKIRAVGAVTLIAGLGVIAHLAERSNTKAWDAEDSAPPPTSELSATPKRKGHNVPASVVKLPAGQQASEQRRAAYREATGEDLPAGSTYRSEHRRGASEEDETRGDEAA</sequence>
<dbReference type="RefSeq" id="WP_156214063.1">
    <property type="nucleotide sequence ID" value="NZ_WOFH01000001.1"/>
</dbReference>
<dbReference type="AlphaFoldDB" id="A0A7K1KSC1"/>
<reference evidence="3 4" key="1">
    <citation type="submission" date="2019-11" db="EMBL/GenBank/DDBJ databases">
        <authorList>
            <person name="Cao P."/>
        </authorList>
    </citation>
    <scope>NUCLEOTIDE SEQUENCE [LARGE SCALE GENOMIC DNA]</scope>
    <source>
        <strain evidence="3 4">NEAU-AAG5</strain>
    </source>
</reference>
<dbReference type="EMBL" id="WOFH01000001">
    <property type="protein sequence ID" value="MUN35062.1"/>
    <property type="molecule type" value="Genomic_DNA"/>
</dbReference>
<evidence type="ECO:0000256" key="1">
    <source>
        <dbReference type="SAM" id="MobiDB-lite"/>
    </source>
</evidence>
<organism evidence="3 4">
    <name type="scientific">Actinomadura litoris</name>
    <dbReference type="NCBI Taxonomy" id="2678616"/>
    <lineage>
        <taxon>Bacteria</taxon>
        <taxon>Bacillati</taxon>
        <taxon>Actinomycetota</taxon>
        <taxon>Actinomycetes</taxon>
        <taxon>Streptosporangiales</taxon>
        <taxon>Thermomonosporaceae</taxon>
        <taxon>Actinomadura</taxon>
    </lineage>
</organism>
<proteinExistence type="predicted"/>
<feature type="compositionally biased region" description="Acidic residues" evidence="1">
    <location>
        <begin position="126"/>
        <end position="136"/>
    </location>
</feature>
<keyword evidence="2" id="KW-1133">Transmembrane helix</keyword>
<keyword evidence="4" id="KW-1185">Reference proteome</keyword>
<keyword evidence="2" id="KW-0812">Transmembrane</keyword>
<accession>A0A7K1KSC1</accession>
<comment type="caution">
    <text evidence="3">The sequence shown here is derived from an EMBL/GenBank/DDBJ whole genome shotgun (WGS) entry which is preliminary data.</text>
</comment>
<keyword evidence="2" id="KW-0472">Membrane</keyword>
<feature type="region of interest" description="Disordered" evidence="1">
    <location>
        <begin position="55"/>
        <end position="136"/>
    </location>
</feature>
<evidence type="ECO:0000313" key="4">
    <source>
        <dbReference type="Proteomes" id="UP000432015"/>
    </source>
</evidence>
<name>A0A7K1KSC1_9ACTN</name>
<evidence type="ECO:0000313" key="3">
    <source>
        <dbReference type="EMBL" id="MUN35062.1"/>
    </source>
</evidence>
<protein>
    <submittedName>
        <fullName evidence="3">Uncharacterized protein</fullName>
    </submittedName>
</protein>
<gene>
    <name evidence="3" type="ORF">GNZ18_00375</name>
</gene>
<feature type="transmembrane region" description="Helical" evidence="2">
    <location>
        <begin position="30"/>
        <end position="49"/>
    </location>
</feature>
<dbReference type="Proteomes" id="UP000432015">
    <property type="component" value="Unassembled WGS sequence"/>
</dbReference>